<protein>
    <submittedName>
        <fullName evidence="2">Uncharacterized protein</fullName>
    </submittedName>
</protein>
<dbReference type="AlphaFoldDB" id="A0A3P3VRW0"/>
<comment type="caution">
    <text evidence="2">The sequence shown here is derived from an EMBL/GenBank/DDBJ whole genome shotgun (WGS) entry which is preliminary data.</text>
</comment>
<evidence type="ECO:0000256" key="1">
    <source>
        <dbReference type="SAM" id="MobiDB-lite"/>
    </source>
</evidence>
<dbReference type="Proteomes" id="UP000280792">
    <property type="component" value="Unassembled WGS sequence"/>
</dbReference>
<name>A0A3P3VRW0_9GAMM</name>
<organism evidence="2 3">
    <name type="scientific">Aestuariirhabdus litorea</name>
    <dbReference type="NCBI Taxonomy" id="2528527"/>
    <lineage>
        <taxon>Bacteria</taxon>
        <taxon>Pseudomonadati</taxon>
        <taxon>Pseudomonadota</taxon>
        <taxon>Gammaproteobacteria</taxon>
        <taxon>Oceanospirillales</taxon>
        <taxon>Aestuariirhabdaceae</taxon>
        <taxon>Aestuariirhabdus</taxon>
    </lineage>
</organism>
<reference evidence="2 3" key="2">
    <citation type="submission" date="2018-12" db="EMBL/GenBank/DDBJ databases">
        <title>Simiduia agarivorans gen. nov., sp. nov., a marine, agarolytic bacterium isolated from shallow coastal water from Keelung, Taiwan.</title>
        <authorList>
            <person name="Shieh W.Y."/>
        </authorList>
    </citation>
    <scope>NUCLEOTIDE SEQUENCE [LARGE SCALE GENOMIC DNA]</scope>
    <source>
        <strain evidence="2 3">GTF-13</strain>
    </source>
</reference>
<evidence type="ECO:0000313" key="3">
    <source>
        <dbReference type="Proteomes" id="UP000280792"/>
    </source>
</evidence>
<gene>
    <name evidence="2" type="ORF">D0544_08995</name>
</gene>
<feature type="region of interest" description="Disordered" evidence="1">
    <location>
        <begin position="1"/>
        <end position="24"/>
    </location>
</feature>
<keyword evidence="3" id="KW-1185">Reference proteome</keyword>
<sequence>MMNGRFDFRGGHGRPKAQPKAGLVGPAGILKGALVAPLRHRSGCLPTRSLPHGKTLAPKALLEPSQGCSDVVLKPDPR</sequence>
<dbReference type="EMBL" id="QWEZ01000001">
    <property type="protein sequence ID" value="RRJ85184.1"/>
    <property type="molecule type" value="Genomic_DNA"/>
</dbReference>
<feature type="compositionally biased region" description="Basic and acidic residues" evidence="1">
    <location>
        <begin position="1"/>
        <end position="10"/>
    </location>
</feature>
<evidence type="ECO:0000313" key="2">
    <source>
        <dbReference type="EMBL" id="RRJ85184.1"/>
    </source>
</evidence>
<proteinExistence type="predicted"/>
<reference evidence="2 3" key="1">
    <citation type="submission" date="2018-08" db="EMBL/GenBank/DDBJ databases">
        <authorList>
            <person name="Khan S.A."/>
        </authorList>
    </citation>
    <scope>NUCLEOTIDE SEQUENCE [LARGE SCALE GENOMIC DNA]</scope>
    <source>
        <strain evidence="2 3">GTF-13</strain>
    </source>
</reference>
<accession>A0A3P3VRW0</accession>